<accession>A0A8S3WNK4</accession>
<evidence type="ECO:0000313" key="3">
    <source>
        <dbReference type="Proteomes" id="UP000691718"/>
    </source>
</evidence>
<feature type="region of interest" description="Disordered" evidence="1">
    <location>
        <begin position="31"/>
        <end position="50"/>
    </location>
</feature>
<evidence type="ECO:0000256" key="1">
    <source>
        <dbReference type="SAM" id="MobiDB-lite"/>
    </source>
</evidence>
<dbReference type="Proteomes" id="UP000691718">
    <property type="component" value="Unassembled WGS sequence"/>
</dbReference>
<sequence>MKWLFNFHEGAIAAYSNVFESLVEEGKISSEGMDVDHGDEGSHSDDYPHANNEIAYNADGLQDMYDAFNTKNKTKLRA</sequence>
<keyword evidence="3" id="KW-1185">Reference proteome</keyword>
<organism evidence="2 3">
    <name type="scientific">Parnassius apollo</name>
    <name type="common">Apollo butterfly</name>
    <name type="synonym">Papilio apollo</name>
    <dbReference type="NCBI Taxonomy" id="110799"/>
    <lineage>
        <taxon>Eukaryota</taxon>
        <taxon>Metazoa</taxon>
        <taxon>Ecdysozoa</taxon>
        <taxon>Arthropoda</taxon>
        <taxon>Hexapoda</taxon>
        <taxon>Insecta</taxon>
        <taxon>Pterygota</taxon>
        <taxon>Neoptera</taxon>
        <taxon>Endopterygota</taxon>
        <taxon>Lepidoptera</taxon>
        <taxon>Glossata</taxon>
        <taxon>Ditrysia</taxon>
        <taxon>Papilionoidea</taxon>
        <taxon>Papilionidae</taxon>
        <taxon>Parnassiinae</taxon>
        <taxon>Parnassini</taxon>
        <taxon>Parnassius</taxon>
        <taxon>Parnassius</taxon>
    </lineage>
</organism>
<protein>
    <submittedName>
        <fullName evidence="2">(apollo) hypothetical protein</fullName>
    </submittedName>
</protein>
<proteinExistence type="predicted"/>
<feature type="compositionally biased region" description="Basic and acidic residues" evidence="1">
    <location>
        <begin position="31"/>
        <end position="48"/>
    </location>
</feature>
<dbReference type="AlphaFoldDB" id="A0A8S3WNK4"/>
<name>A0A8S3WNK4_PARAO</name>
<dbReference type="EMBL" id="CAJQZP010000610">
    <property type="protein sequence ID" value="CAG4971949.1"/>
    <property type="molecule type" value="Genomic_DNA"/>
</dbReference>
<dbReference type="OrthoDB" id="7470304at2759"/>
<gene>
    <name evidence="2" type="ORF">PAPOLLO_LOCUS8522</name>
</gene>
<comment type="caution">
    <text evidence="2">The sequence shown here is derived from an EMBL/GenBank/DDBJ whole genome shotgun (WGS) entry which is preliminary data.</text>
</comment>
<reference evidence="2" key="1">
    <citation type="submission" date="2021-04" db="EMBL/GenBank/DDBJ databases">
        <authorList>
            <person name="Tunstrom K."/>
        </authorList>
    </citation>
    <scope>NUCLEOTIDE SEQUENCE</scope>
</reference>
<evidence type="ECO:0000313" key="2">
    <source>
        <dbReference type="EMBL" id="CAG4971949.1"/>
    </source>
</evidence>